<accession>E3LBS4</accession>
<name>E3LBS4_PUCGT</name>
<dbReference type="HOGENOM" id="CLU_1960655_0_0_1"/>
<organism evidence="2 3">
    <name type="scientific">Puccinia graminis f. sp. tritici (strain CRL 75-36-700-3 / race SCCL)</name>
    <name type="common">Black stem rust fungus</name>
    <dbReference type="NCBI Taxonomy" id="418459"/>
    <lineage>
        <taxon>Eukaryota</taxon>
        <taxon>Fungi</taxon>
        <taxon>Dikarya</taxon>
        <taxon>Basidiomycota</taxon>
        <taxon>Pucciniomycotina</taxon>
        <taxon>Pucciniomycetes</taxon>
        <taxon>Pucciniales</taxon>
        <taxon>Pucciniaceae</taxon>
        <taxon>Puccinia</taxon>
    </lineage>
</organism>
<sequence length="128" mass="14769">MIKRFEFEKRPREAMQCKSYQPPNVPKHSRKPKPNVRYQTPPHSFESDHPFIEAVEHNEPGLNEPADGRDVYDESGLGDNLNEEYRSDCNVLDDECPSNLDEHVDDLPEEEQASETVSACYYGRDNLS</sequence>
<dbReference type="RefSeq" id="XP_003338418.1">
    <property type="nucleotide sequence ID" value="XM_003338370.1"/>
</dbReference>
<dbReference type="EMBL" id="DS178425">
    <property type="protein sequence ID" value="EFP93999.1"/>
    <property type="molecule type" value="Genomic_DNA"/>
</dbReference>
<feature type="compositionally biased region" description="Basic and acidic residues" evidence="1">
    <location>
        <begin position="45"/>
        <end position="59"/>
    </location>
</feature>
<reference evidence="3" key="2">
    <citation type="journal article" date="2011" name="Proc. Natl. Acad. Sci. U.S.A.">
        <title>Obligate biotrophy features unraveled by the genomic analysis of rust fungi.</title>
        <authorList>
            <person name="Duplessis S."/>
            <person name="Cuomo C.A."/>
            <person name="Lin Y.-C."/>
            <person name="Aerts A."/>
            <person name="Tisserant E."/>
            <person name="Veneault-Fourrey C."/>
            <person name="Joly D.L."/>
            <person name="Hacquard S."/>
            <person name="Amselem J."/>
            <person name="Cantarel B.L."/>
            <person name="Chiu R."/>
            <person name="Coutinho P.M."/>
            <person name="Feau N."/>
            <person name="Field M."/>
            <person name="Frey P."/>
            <person name="Gelhaye E."/>
            <person name="Goldberg J."/>
            <person name="Grabherr M.G."/>
            <person name="Kodira C.D."/>
            <person name="Kohler A."/>
            <person name="Kuees U."/>
            <person name="Lindquist E.A."/>
            <person name="Lucas S.M."/>
            <person name="Mago R."/>
            <person name="Mauceli E."/>
            <person name="Morin E."/>
            <person name="Murat C."/>
            <person name="Pangilinan J.L."/>
            <person name="Park R."/>
            <person name="Pearson M."/>
            <person name="Quesneville H."/>
            <person name="Rouhier N."/>
            <person name="Sakthikumar S."/>
            <person name="Salamov A.A."/>
            <person name="Schmutz J."/>
            <person name="Selles B."/>
            <person name="Shapiro H."/>
            <person name="Tanguay P."/>
            <person name="Tuskan G.A."/>
            <person name="Henrissat B."/>
            <person name="Van de Peer Y."/>
            <person name="Rouze P."/>
            <person name="Ellis J.G."/>
            <person name="Dodds P.N."/>
            <person name="Schein J.E."/>
            <person name="Zhong S."/>
            <person name="Hamelin R.C."/>
            <person name="Grigoriev I.V."/>
            <person name="Szabo L.J."/>
            <person name="Martin F."/>
        </authorList>
    </citation>
    <scope>NUCLEOTIDE SEQUENCE [LARGE SCALE GENOMIC DNA]</scope>
    <source>
        <strain evidence="3">CRL 75-36-700-3 / race SCCL</strain>
    </source>
</reference>
<gene>
    <name evidence="2" type="ORF">PGTG_20015</name>
</gene>
<dbReference type="VEuPathDB" id="FungiDB:PGTG_20015"/>
<evidence type="ECO:0000256" key="1">
    <source>
        <dbReference type="SAM" id="MobiDB-lite"/>
    </source>
</evidence>
<dbReference type="OrthoDB" id="10420110at2759"/>
<feature type="region of interest" description="Disordered" evidence="1">
    <location>
        <begin position="97"/>
        <end position="128"/>
    </location>
</feature>
<feature type="compositionally biased region" description="Basic and acidic residues" evidence="1">
    <location>
        <begin position="1"/>
        <end position="15"/>
    </location>
</feature>
<dbReference type="AlphaFoldDB" id="E3LBS4"/>
<evidence type="ECO:0000313" key="3">
    <source>
        <dbReference type="Proteomes" id="UP000008783"/>
    </source>
</evidence>
<evidence type="ECO:0000313" key="2">
    <source>
        <dbReference type="EMBL" id="EFP93999.1"/>
    </source>
</evidence>
<dbReference type="Proteomes" id="UP000008783">
    <property type="component" value="Unassembled WGS sequence"/>
</dbReference>
<proteinExistence type="predicted"/>
<feature type="region of interest" description="Disordered" evidence="1">
    <location>
        <begin position="1"/>
        <end position="83"/>
    </location>
</feature>
<keyword evidence="3" id="KW-1185">Reference proteome</keyword>
<dbReference type="InParanoid" id="E3LBS4"/>
<reference key="1">
    <citation type="submission" date="2007-01" db="EMBL/GenBank/DDBJ databases">
        <title>The Genome Sequence of Puccinia graminis f. sp. tritici Strain CRL 75-36-700-3.</title>
        <authorList>
            <consortium name="The Broad Institute Genome Sequencing Platform"/>
            <person name="Birren B."/>
            <person name="Lander E."/>
            <person name="Galagan J."/>
            <person name="Nusbaum C."/>
            <person name="Devon K."/>
            <person name="Cuomo C."/>
            <person name="Jaffe D."/>
            <person name="Butler J."/>
            <person name="Alvarez P."/>
            <person name="Gnerre S."/>
            <person name="Grabherr M."/>
            <person name="Mauceli E."/>
            <person name="Brockman W."/>
            <person name="Young S."/>
            <person name="LaButti K."/>
            <person name="Sykes S."/>
            <person name="DeCaprio D."/>
            <person name="Crawford M."/>
            <person name="Koehrsen M."/>
            <person name="Engels R."/>
            <person name="Montgomery P."/>
            <person name="Pearson M."/>
            <person name="Howarth C."/>
            <person name="Larson L."/>
            <person name="White J."/>
            <person name="Zeng Q."/>
            <person name="Kodira C."/>
            <person name="Yandava C."/>
            <person name="Alvarado L."/>
            <person name="O'Leary S."/>
            <person name="Szabo L."/>
            <person name="Dean R."/>
            <person name="Schein J."/>
        </authorList>
    </citation>
    <scope>NUCLEOTIDE SEQUENCE</scope>
    <source>
        <strain>CRL 75-36-700-3</strain>
    </source>
</reference>
<dbReference type="GeneID" id="10535612"/>
<protein>
    <submittedName>
        <fullName evidence="2">Uncharacterized protein</fullName>
    </submittedName>
</protein>
<dbReference type="KEGG" id="pgr:PGTG_20015"/>